<dbReference type="Pfam" id="PF04286">
    <property type="entry name" value="DUF445"/>
    <property type="match status" value="1"/>
</dbReference>
<dbReference type="GO" id="GO:0005886">
    <property type="term" value="C:plasma membrane"/>
    <property type="evidence" value="ECO:0007669"/>
    <property type="project" value="TreeGrafter"/>
</dbReference>
<dbReference type="Proteomes" id="UP000027170">
    <property type="component" value="Unassembled WGS sequence"/>
</dbReference>
<keyword evidence="1" id="KW-0472">Membrane</keyword>
<protein>
    <submittedName>
        <fullName evidence="2">Putative membrane protein</fullName>
    </submittedName>
</protein>
<evidence type="ECO:0000313" key="2">
    <source>
        <dbReference type="EMBL" id="KDN14413.1"/>
    </source>
</evidence>
<dbReference type="AlphaFoldDB" id="A0A836MQK0"/>
<dbReference type="RefSeq" id="WP_100098746.1">
    <property type="nucleotide sequence ID" value="NZ_JFZV01000007.1"/>
</dbReference>
<keyword evidence="1" id="KW-1133">Transmembrane helix</keyword>
<sequence>MMNTATVTSLIQSQRLRRMRLLATSMLIIACVLFVLSCLLQKQYPAIAYLKAFTEAAMVGALADWFAVTALFRHPLGLPIPHTAILPQKQEKIADEFGRFIENNFLQDKAIASRIYRIHPASKALQWLIEPHNQQQWLPVITRQIPLLLHTATASDVARFCNQLLNHQYSGARLGRTLANILVLAQKQGIDTLLLHTLLLQVRQWLQNEQTRAQLEKSLLSWVGKIEKNDPNTWDKLKASLKTTLTAQIDDWVASKALNWADSYIDAVLANPQHTFWRSYRKQLLVTERQLRRNPHWHQRLADGREQMLQSTALQQSIMDLWDSFVGWSEYDTSQSNSWWQQQLTRLCTHIQQQASQYPQFMRRLNTRITLCARFTIRQNKNRVSQFIAEKIKSWDSKQMVDKLELSVGRDLQFIRINGTLVGGSIGLIIYIVSQWLTTSA</sequence>
<dbReference type="EMBL" id="JFZV01000007">
    <property type="protein sequence ID" value="KDN14413.1"/>
    <property type="molecule type" value="Genomic_DNA"/>
</dbReference>
<proteinExistence type="predicted"/>
<dbReference type="PANTHER" id="PTHR38442">
    <property type="entry name" value="INNER MEMBRANE PROTEIN-RELATED"/>
    <property type="match status" value="1"/>
</dbReference>
<accession>A0A836MQK0</accession>
<name>A0A836MQK0_9NEIS</name>
<keyword evidence="1" id="KW-0812">Transmembrane</keyword>
<gene>
    <name evidence="2" type="ORF">SALWKB29_1502</name>
</gene>
<evidence type="ECO:0000313" key="3">
    <source>
        <dbReference type="Proteomes" id="UP000027170"/>
    </source>
</evidence>
<evidence type="ECO:0000256" key="1">
    <source>
        <dbReference type="SAM" id="Phobius"/>
    </source>
</evidence>
<organism evidence="2 3">
    <name type="scientific">Snodgrassella communis</name>
    <dbReference type="NCBI Taxonomy" id="2946699"/>
    <lineage>
        <taxon>Bacteria</taxon>
        <taxon>Pseudomonadati</taxon>
        <taxon>Pseudomonadota</taxon>
        <taxon>Betaproteobacteria</taxon>
        <taxon>Neisseriales</taxon>
        <taxon>Neisseriaceae</taxon>
        <taxon>Snodgrassella</taxon>
    </lineage>
</organism>
<comment type="caution">
    <text evidence="2">The sequence shown here is derived from an EMBL/GenBank/DDBJ whole genome shotgun (WGS) entry which is preliminary data.</text>
</comment>
<feature type="transmembrane region" description="Helical" evidence="1">
    <location>
        <begin position="21"/>
        <end position="40"/>
    </location>
</feature>
<reference evidence="2 3" key="1">
    <citation type="submission" date="2014-03" db="EMBL/GenBank/DDBJ databases">
        <title>The genomes of two eusocial bee gut symbionts.</title>
        <authorList>
            <person name="Kwong W.K."/>
            <person name="Engel P."/>
            <person name="Koch H."/>
            <person name="Moran N.A."/>
        </authorList>
    </citation>
    <scope>NUCLEOTIDE SEQUENCE [LARGE SCALE GENOMIC DNA]</scope>
    <source>
        <strain evidence="3">wkB29</strain>
    </source>
</reference>
<dbReference type="PANTHER" id="PTHR38442:SF1">
    <property type="entry name" value="INNER MEMBRANE PROTEIN"/>
    <property type="match status" value="1"/>
</dbReference>
<dbReference type="InterPro" id="IPR007383">
    <property type="entry name" value="DUF445"/>
</dbReference>
<dbReference type="OrthoDB" id="9769590at2"/>
<keyword evidence="3" id="KW-1185">Reference proteome</keyword>